<accession>A0A9X4M5E1</accession>
<dbReference type="PANTHER" id="PTHR47691">
    <property type="entry name" value="REGULATOR-RELATED"/>
    <property type="match status" value="1"/>
</dbReference>
<organism evidence="2 3">
    <name type="scientific">Speluncibacter jeojiensis</name>
    <dbReference type="NCBI Taxonomy" id="2710754"/>
    <lineage>
        <taxon>Bacteria</taxon>
        <taxon>Bacillati</taxon>
        <taxon>Actinomycetota</taxon>
        <taxon>Actinomycetes</taxon>
        <taxon>Mycobacteriales</taxon>
        <taxon>Speluncibacteraceae</taxon>
        <taxon>Speluncibacter</taxon>
    </lineage>
</organism>
<proteinExistence type="predicted"/>
<dbReference type="PANTHER" id="PTHR47691:SF3">
    <property type="entry name" value="HTH-TYPE TRANSCRIPTIONAL REGULATOR RV0890C-RELATED"/>
    <property type="match status" value="1"/>
</dbReference>
<dbReference type="InterPro" id="IPR036388">
    <property type="entry name" value="WH-like_DNA-bd_sf"/>
</dbReference>
<dbReference type="EMBL" id="JANRHA010000026">
    <property type="protein sequence ID" value="MDG3017174.1"/>
    <property type="molecule type" value="Genomic_DNA"/>
</dbReference>
<dbReference type="PRINTS" id="PR00038">
    <property type="entry name" value="HTHLUXR"/>
</dbReference>
<evidence type="ECO:0000313" key="3">
    <source>
        <dbReference type="Proteomes" id="UP001152755"/>
    </source>
</evidence>
<dbReference type="PROSITE" id="PS50043">
    <property type="entry name" value="HTH_LUXR_2"/>
    <property type="match status" value="1"/>
</dbReference>
<feature type="domain" description="HTH luxR-type" evidence="1">
    <location>
        <begin position="332"/>
        <end position="397"/>
    </location>
</feature>
<name>A0A9X4M5E1_9ACTN</name>
<sequence length="401" mass="43211">IGPGQLEWLDRLDREQANLREAMEFSLSEPDGAGAALRLAAGMREFWVARGLIREGRYWFGRALNVEGGRPDERVAALCDSAVLASMQGDITSATESVGRARVLADSAGGGQQQALADLAGGLSALFAGEVPQAAVHLERALPVFEAAGNVLRQVATLLGLAIACSLRDETGRAMEYEEQALTLTEERGESVYRSYSLSMMGLAAADKGDRARAIGLISQGLRLARMIDDTLETSSALATLAWLSAEEQQAERAATLMGAAASVAEAAGGPTVIRDLFGHHHRAQQYAGRALGKNRFDAAVQRGHRFDVDEAVAFALEERATEPVPQQEARKEATPSPLTKREQQVAELVAQGMTNRAIADKLVLSPRTVEWHVEHILGKLNFTTRTQIVTWTIGRKDSTT</sequence>
<dbReference type="InterPro" id="IPR000792">
    <property type="entry name" value="Tscrpt_reg_LuxR_C"/>
</dbReference>
<evidence type="ECO:0000313" key="2">
    <source>
        <dbReference type="EMBL" id="MDG3017174.1"/>
    </source>
</evidence>
<dbReference type="InterPro" id="IPR011990">
    <property type="entry name" value="TPR-like_helical_dom_sf"/>
</dbReference>
<dbReference type="InterPro" id="IPR016032">
    <property type="entry name" value="Sig_transdc_resp-reg_C-effctor"/>
</dbReference>
<comment type="caution">
    <text evidence="2">The sequence shown here is derived from an EMBL/GenBank/DDBJ whole genome shotgun (WGS) entry which is preliminary data.</text>
</comment>
<reference evidence="2" key="1">
    <citation type="submission" date="2022-08" db="EMBL/GenBank/DDBJ databases">
        <title>Genome analysis of Corynebacteriales strain.</title>
        <authorList>
            <person name="Lee S.D."/>
        </authorList>
    </citation>
    <scope>NUCLEOTIDE SEQUENCE</scope>
    <source>
        <strain evidence="2">D3-21</strain>
    </source>
</reference>
<dbReference type="GO" id="GO:0003677">
    <property type="term" value="F:DNA binding"/>
    <property type="evidence" value="ECO:0007669"/>
    <property type="project" value="InterPro"/>
</dbReference>
<dbReference type="CDD" id="cd06170">
    <property type="entry name" value="LuxR_C_like"/>
    <property type="match status" value="1"/>
</dbReference>
<dbReference type="Gene3D" id="1.10.10.10">
    <property type="entry name" value="Winged helix-like DNA-binding domain superfamily/Winged helix DNA-binding domain"/>
    <property type="match status" value="1"/>
</dbReference>
<dbReference type="SMART" id="SM00421">
    <property type="entry name" value="HTH_LUXR"/>
    <property type="match status" value="1"/>
</dbReference>
<dbReference type="Gene3D" id="1.25.40.10">
    <property type="entry name" value="Tetratricopeptide repeat domain"/>
    <property type="match status" value="1"/>
</dbReference>
<dbReference type="SUPFAM" id="SSF48452">
    <property type="entry name" value="TPR-like"/>
    <property type="match status" value="1"/>
</dbReference>
<protein>
    <submittedName>
        <fullName evidence="2">Helix-turn-helix transcriptional regulator</fullName>
    </submittedName>
</protein>
<dbReference type="AlphaFoldDB" id="A0A9X4M5E1"/>
<gene>
    <name evidence="2" type="ORF">NVS88_21700</name>
</gene>
<feature type="non-terminal residue" evidence="2">
    <location>
        <position position="1"/>
    </location>
</feature>
<dbReference type="PROSITE" id="PS00622">
    <property type="entry name" value="HTH_LUXR_1"/>
    <property type="match status" value="1"/>
</dbReference>
<dbReference type="Pfam" id="PF00196">
    <property type="entry name" value="GerE"/>
    <property type="match status" value="1"/>
</dbReference>
<dbReference type="Proteomes" id="UP001152755">
    <property type="component" value="Unassembled WGS sequence"/>
</dbReference>
<dbReference type="RefSeq" id="WP_332520827.1">
    <property type="nucleotide sequence ID" value="NZ_JANRHA010000026.1"/>
</dbReference>
<keyword evidence="3" id="KW-1185">Reference proteome</keyword>
<dbReference type="GO" id="GO:0006355">
    <property type="term" value="P:regulation of DNA-templated transcription"/>
    <property type="evidence" value="ECO:0007669"/>
    <property type="project" value="InterPro"/>
</dbReference>
<evidence type="ECO:0000259" key="1">
    <source>
        <dbReference type="PROSITE" id="PS50043"/>
    </source>
</evidence>
<dbReference type="SUPFAM" id="SSF46894">
    <property type="entry name" value="C-terminal effector domain of the bipartite response regulators"/>
    <property type="match status" value="1"/>
</dbReference>